<dbReference type="Gene3D" id="3.10.450.50">
    <property type="match status" value="1"/>
</dbReference>
<proteinExistence type="predicted"/>
<feature type="chain" id="PRO_5004795945" evidence="1">
    <location>
        <begin position="20"/>
        <end position="206"/>
    </location>
</feature>
<evidence type="ECO:0000313" key="2">
    <source>
        <dbReference type="EMBL" id="BAO30633.1"/>
    </source>
</evidence>
<keyword evidence="1" id="KW-0732">Signal</keyword>
<dbReference type="PANTHER" id="PTHR36573">
    <property type="entry name" value="INTERMEMBRANE PHOSPHOLIPID TRANSPORT SYSTEM BINDING PROTEIN MLAC"/>
    <property type="match status" value="1"/>
</dbReference>
<keyword evidence="3" id="KW-1185">Reference proteome</keyword>
<dbReference type="KEGG" id="shd:SUTH_02854"/>
<protein>
    <submittedName>
        <fullName evidence="2">Organic solvent resistance ABC transporter auxiliary protein</fullName>
    </submittedName>
</protein>
<dbReference type="EMBL" id="AP012547">
    <property type="protein sequence ID" value="BAO30633.1"/>
    <property type="molecule type" value="Genomic_DNA"/>
</dbReference>
<dbReference type="InterPro" id="IPR008869">
    <property type="entry name" value="MlaC/ttg2D"/>
</dbReference>
<dbReference type="PIRSF" id="PIRSF004649">
    <property type="entry name" value="MlaC"/>
    <property type="match status" value="1"/>
</dbReference>
<evidence type="ECO:0000313" key="3">
    <source>
        <dbReference type="Proteomes" id="UP000031637"/>
    </source>
</evidence>
<sequence length="206" mass="23072">MKSLFAFFSGLLIATTAMAQEVAPDVLVKNVTNEVLDIVRKDKDIQSGNTKKAIDLVDAKVLPHFNFTRMTQLAMARDWRQTTPAQQKVLTDEFRLLLVRTYSKALTEYKNQTVNFKPFTLKAGETDVRVRTEIKQAGAGKNIELDYFLEKSGTAWKVYDIEVGGISLVTNYRESFASEVRNNGIDGLIKSLQAKNKSGEATSVKK</sequence>
<dbReference type="Gene3D" id="1.10.10.640">
    <property type="entry name" value="phospholipid-binding protein"/>
    <property type="match status" value="1"/>
</dbReference>
<dbReference type="Proteomes" id="UP000031637">
    <property type="component" value="Chromosome"/>
</dbReference>
<evidence type="ECO:0000256" key="1">
    <source>
        <dbReference type="SAM" id="SignalP"/>
    </source>
</evidence>
<accession>W0SLH5</accession>
<name>W0SLH5_9PROT</name>
<dbReference type="HOGENOM" id="CLU_094502_3_1_4"/>
<dbReference type="AlphaFoldDB" id="W0SLH5"/>
<dbReference type="OrthoDB" id="9798905at2"/>
<feature type="signal peptide" evidence="1">
    <location>
        <begin position="1"/>
        <end position="19"/>
    </location>
</feature>
<reference evidence="2 3" key="1">
    <citation type="journal article" date="2014" name="Syst. Appl. Microbiol.">
        <title>Complete genomes of freshwater sulfur oxidizers Sulfuricella denitrificans skB26 and Sulfuritalea hydrogenivorans sk43H: genetic insights into the sulfur oxidation pathway of betaproteobacteria.</title>
        <authorList>
            <person name="Watanabe T."/>
            <person name="Kojima H."/>
            <person name="Fukui M."/>
        </authorList>
    </citation>
    <scope>NUCLEOTIDE SEQUENCE [LARGE SCALE GENOMIC DNA]</scope>
    <source>
        <strain evidence="2">DSM22779</strain>
    </source>
</reference>
<dbReference type="Pfam" id="PF05494">
    <property type="entry name" value="MlaC"/>
    <property type="match status" value="1"/>
</dbReference>
<organism evidence="2 3">
    <name type="scientific">Sulfuritalea hydrogenivorans sk43H</name>
    <dbReference type="NCBI Taxonomy" id="1223802"/>
    <lineage>
        <taxon>Bacteria</taxon>
        <taxon>Pseudomonadati</taxon>
        <taxon>Pseudomonadota</taxon>
        <taxon>Betaproteobacteria</taxon>
        <taxon>Nitrosomonadales</taxon>
        <taxon>Sterolibacteriaceae</taxon>
        <taxon>Sulfuritalea</taxon>
    </lineage>
</organism>
<gene>
    <name evidence="2" type="ORF">SUTH_02854</name>
</gene>
<dbReference type="STRING" id="1223802.SUTH_02854"/>
<dbReference type="RefSeq" id="WP_041100167.1">
    <property type="nucleotide sequence ID" value="NZ_AP012547.1"/>
</dbReference>
<dbReference type="PANTHER" id="PTHR36573:SF1">
    <property type="entry name" value="INTERMEMBRANE PHOSPHOLIPID TRANSPORT SYSTEM BINDING PROTEIN MLAC"/>
    <property type="match status" value="1"/>
</dbReference>